<name>A0A831RVP7_9GAMM</name>
<reference evidence="1" key="1">
    <citation type="journal article" date="2020" name="mSystems">
        <title>Genome- and Community-Level Interaction Insights into Carbon Utilization and Element Cycling Functions of Hydrothermarchaeota in Hydrothermal Sediment.</title>
        <authorList>
            <person name="Zhou Z."/>
            <person name="Liu Y."/>
            <person name="Xu W."/>
            <person name="Pan J."/>
            <person name="Luo Z.H."/>
            <person name="Li M."/>
        </authorList>
    </citation>
    <scope>NUCLEOTIDE SEQUENCE [LARGE SCALE GENOMIC DNA]</scope>
    <source>
        <strain evidence="1">HyVt-458</strain>
    </source>
</reference>
<dbReference type="AlphaFoldDB" id="A0A831RVP7"/>
<proteinExistence type="predicted"/>
<gene>
    <name evidence="1" type="ORF">ENJ12_07520</name>
</gene>
<sequence>MSPVVRSNWLLLALATLMSLAIYSQLQQQNGYLPITALDSNSIEHLEIWQDGKVTTRLVRRNNGWVHASSGKPAEDPRLADTMLHLAQLPSLHHFSAAARDLRAFGLKPPRYRLKLDDLTILIGDL</sequence>
<evidence type="ECO:0008006" key="2">
    <source>
        <dbReference type="Google" id="ProtNLM"/>
    </source>
</evidence>
<evidence type="ECO:0000313" key="1">
    <source>
        <dbReference type="EMBL" id="HEC06684.1"/>
    </source>
</evidence>
<accession>A0A831RVP7</accession>
<dbReference type="Proteomes" id="UP000886339">
    <property type="component" value="Unassembled WGS sequence"/>
</dbReference>
<protein>
    <recommendedName>
        <fullName evidence="2">DUF4340 domain-containing protein</fullName>
    </recommendedName>
</protein>
<feature type="non-terminal residue" evidence="1">
    <location>
        <position position="126"/>
    </location>
</feature>
<organism evidence="1">
    <name type="scientific">Thiolapillus brandeum</name>
    <dbReference type="NCBI Taxonomy" id="1076588"/>
    <lineage>
        <taxon>Bacteria</taxon>
        <taxon>Pseudomonadati</taxon>
        <taxon>Pseudomonadota</taxon>
        <taxon>Gammaproteobacteria</taxon>
        <taxon>Chromatiales</taxon>
        <taxon>Sedimenticolaceae</taxon>
        <taxon>Thiolapillus</taxon>
    </lineage>
</organism>
<dbReference type="EMBL" id="DRLF01000263">
    <property type="protein sequence ID" value="HEC06684.1"/>
    <property type="molecule type" value="Genomic_DNA"/>
</dbReference>
<comment type="caution">
    <text evidence="1">The sequence shown here is derived from an EMBL/GenBank/DDBJ whole genome shotgun (WGS) entry which is preliminary data.</text>
</comment>